<organism evidence="1 2">
    <name type="scientific">Desmonostoc muscorum LEGE 12446</name>
    <dbReference type="NCBI Taxonomy" id="1828758"/>
    <lineage>
        <taxon>Bacteria</taxon>
        <taxon>Bacillati</taxon>
        <taxon>Cyanobacteriota</taxon>
        <taxon>Cyanophyceae</taxon>
        <taxon>Nostocales</taxon>
        <taxon>Nostocaceae</taxon>
        <taxon>Desmonostoc</taxon>
    </lineage>
</organism>
<evidence type="ECO:0000313" key="1">
    <source>
        <dbReference type="EMBL" id="MBE9025907.1"/>
    </source>
</evidence>
<reference evidence="1" key="1">
    <citation type="submission" date="2020-10" db="EMBL/GenBank/DDBJ databases">
        <authorList>
            <person name="Castelo-Branco R."/>
            <person name="Eusebio N."/>
            <person name="Adriana R."/>
            <person name="Vieira A."/>
            <person name="Brugerolle De Fraissinette N."/>
            <person name="Rezende De Castro R."/>
            <person name="Schneider M.P."/>
            <person name="Vasconcelos V."/>
            <person name="Leao P.N."/>
        </authorList>
    </citation>
    <scope>NUCLEOTIDE SEQUENCE</scope>
    <source>
        <strain evidence="1">LEGE 12446</strain>
    </source>
</reference>
<dbReference type="Pfam" id="PF08747">
    <property type="entry name" value="BrxB"/>
    <property type="match status" value="1"/>
</dbReference>
<gene>
    <name evidence="1" type="ORF">IQ276_26870</name>
</gene>
<protein>
    <submittedName>
        <fullName evidence="1">DUF1788 domain-containing protein</fullName>
    </submittedName>
</protein>
<accession>A0A8J7D2K6</accession>
<proteinExistence type="predicted"/>
<dbReference type="AlphaFoldDB" id="A0A8J7D2K6"/>
<dbReference type="Proteomes" id="UP000622533">
    <property type="component" value="Unassembled WGS sequence"/>
</dbReference>
<keyword evidence="2" id="KW-1185">Reference proteome</keyword>
<sequence>MPTLTINQRLDALLPKLQDARLLSNRGIGNEIGFYIFDYDAEYEPLVQRYVDRLKPQLTSSPIQLILLEIDLYKTILDILSERGVLKKAFELEATKGNAALAKTIAPLVRPDQVIAYIQKKLRGDEQLVIMTGVGASWPLLRSHSILNNLHPVLDKIPLVMFFPGSYDGHELRLFDTFKDDNYYRAFPLIPHQQHHL</sequence>
<name>A0A8J7D2K6_DESMC</name>
<dbReference type="RefSeq" id="WP_193921298.1">
    <property type="nucleotide sequence ID" value="NZ_JADEXS020000001.1"/>
</dbReference>
<evidence type="ECO:0000313" key="2">
    <source>
        <dbReference type="Proteomes" id="UP000622533"/>
    </source>
</evidence>
<comment type="caution">
    <text evidence="1">The sequence shown here is derived from an EMBL/GenBank/DDBJ whole genome shotgun (WGS) entry which is preliminary data.</text>
</comment>
<dbReference type="EMBL" id="JADEXS010000501">
    <property type="protein sequence ID" value="MBE9025907.1"/>
    <property type="molecule type" value="Genomic_DNA"/>
</dbReference>
<dbReference type="InterPro" id="IPR014858">
    <property type="entry name" value="BrxB"/>
</dbReference>